<dbReference type="EMBL" id="JAEACQ010000122">
    <property type="protein sequence ID" value="MBL7625915.1"/>
    <property type="molecule type" value="Genomic_DNA"/>
</dbReference>
<comment type="caution">
    <text evidence="3">The sequence shown here is derived from an EMBL/GenBank/DDBJ whole genome shotgun (WGS) entry which is preliminary data.</text>
</comment>
<evidence type="ECO:0000256" key="1">
    <source>
        <dbReference type="SAM" id="Phobius"/>
    </source>
</evidence>
<dbReference type="Pfam" id="PF13400">
    <property type="entry name" value="Tad"/>
    <property type="match status" value="1"/>
</dbReference>
<sequence>MPFRALVVPLRVASAAGRRGAAGRRAAGDRGTVLMLTLGYLLLASMLAVVVTDVSAVYLARRSVASAADGAALAAAQRINEAAVYTAADPLDPGDRLPLADVLTAVADYQYRADPSGATVLTASLLDENTVQVQGSRVVELPLVGFLGVGPVTVHASADAQTVVRAAAG</sequence>
<dbReference type="AlphaFoldDB" id="A0A937RBF7"/>
<proteinExistence type="predicted"/>
<evidence type="ECO:0000259" key="2">
    <source>
        <dbReference type="Pfam" id="PF13400"/>
    </source>
</evidence>
<keyword evidence="1" id="KW-0812">Transmembrane</keyword>
<feature type="transmembrane region" description="Helical" evidence="1">
    <location>
        <begin position="39"/>
        <end position="60"/>
    </location>
</feature>
<name>A0A937RBF7_9ACTN</name>
<dbReference type="InterPro" id="IPR028087">
    <property type="entry name" value="Tad_N"/>
</dbReference>
<keyword evidence="4" id="KW-1185">Reference proteome</keyword>
<feature type="domain" description="Putative Flp pilus-assembly TadG-like N-terminal" evidence="2">
    <location>
        <begin position="31"/>
        <end position="78"/>
    </location>
</feature>
<gene>
    <name evidence="3" type="ORF">I7412_01715</name>
</gene>
<keyword evidence="1" id="KW-1133">Transmembrane helix</keyword>
<dbReference type="Proteomes" id="UP000604475">
    <property type="component" value="Unassembled WGS sequence"/>
</dbReference>
<evidence type="ECO:0000313" key="3">
    <source>
        <dbReference type="EMBL" id="MBL7625915.1"/>
    </source>
</evidence>
<dbReference type="RefSeq" id="WP_203005532.1">
    <property type="nucleotide sequence ID" value="NZ_JADWYU010000149.1"/>
</dbReference>
<keyword evidence="1" id="KW-0472">Membrane</keyword>
<organism evidence="3 4">
    <name type="scientific">Frankia nepalensis</name>
    <dbReference type="NCBI Taxonomy" id="1836974"/>
    <lineage>
        <taxon>Bacteria</taxon>
        <taxon>Bacillati</taxon>
        <taxon>Actinomycetota</taxon>
        <taxon>Actinomycetes</taxon>
        <taxon>Frankiales</taxon>
        <taxon>Frankiaceae</taxon>
        <taxon>Frankia</taxon>
    </lineage>
</organism>
<evidence type="ECO:0000313" key="4">
    <source>
        <dbReference type="Proteomes" id="UP000604475"/>
    </source>
</evidence>
<accession>A0A937RBF7</accession>
<protein>
    <recommendedName>
        <fullName evidence="2">Putative Flp pilus-assembly TadG-like N-terminal domain-containing protein</fullName>
    </recommendedName>
</protein>
<reference evidence="3" key="1">
    <citation type="submission" date="2020-12" db="EMBL/GenBank/DDBJ databases">
        <title>Genomic characterization of non-nitrogen-fixing Frankia strains.</title>
        <authorList>
            <person name="Carlos-Shanley C."/>
            <person name="Guerra T."/>
            <person name="Hahn D."/>
        </authorList>
    </citation>
    <scope>NUCLEOTIDE SEQUENCE</scope>
    <source>
        <strain evidence="3">CN6</strain>
    </source>
</reference>